<evidence type="ECO:0000256" key="6">
    <source>
        <dbReference type="ARBA" id="ARBA00050364"/>
    </source>
</evidence>
<feature type="modified residue" description="Phosphoserine" evidence="9">
    <location>
        <position position="104"/>
    </location>
</feature>
<evidence type="ECO:0000313" key="16">
    <source>
        <dbReference type="EMBL" id="MCO6393853.1"/>
    </source>
</evidence>
<feature type="domain" description="Alpha-D-phosphohexomutase alpha/beta/alpha" evidence="15">
    <location>
        <begin position="260"/>
        <end position="370"/>
    </location>
</feature>
<dbReference type="FunFam" id="3.40.120.10:FF:000001">
    <property type="entry name" value="Phosphoglucosamine mutase"/>
    <property type="match status" value="1"/>
</dbReference>
<dbReference type="EMBL" id="JAEUWV010000002">
    <property type="protein sequence ID" value="MCO6393853.1"/>
    <property type="molecule type" value="Genomic_DNA"/>
</dbReference>
<evidence type="ECO:0000259" key="14">
    <source>
        <dbReference type="Pfam" id="PF02879"/>
    </source>
</evidence>
<dbReference type="GO" id="GO:0004615">
    <property type="term" value="F:phosphomannomutase activity"/>
    <property type="evidence" value="ECO:0007669"/>
    <property type="project" value="TreeGrafter"/>
</dbReference>
<accession>A0AAW5HTS6</accession>
<keyword evidence="5 9" id="KW-0413">Isomerase</keyword>
<feature type="domain" description="Alpha-D-phosphohexomutase alpha/beta/alpha" evidence="14">
    <location>
        <begin position="161"/>
        <end position="256"/>
    </location>
</feature>
<evidence type="ECO:0000313" key="17">
    <source>
        <dbReference type="Proteomes" id="UP001205920"/>
    </source>
</evidence>
<gene>
    <name evidence="9" type="primary">glmM</name>
    <name evidence="16" type="ORF">JMN37_02460</name>
</gene>
<evidence type="ECO:0000259" key="15">
    <source>
        <dbReference type="Pfam" id="PF02880"/>
    </source>
</evidence>
<dbReference type="Gene3D" id="3.30.310.50">
    <property type="entry name" value="Alpha-D-phosphohexomutase, C-terminal domain"/>
    <property type="match status" value="1"/>
</dbReference>
<comment type="cofactor">
    <cofactor evidence="9">
        <name>Mg(2+)</name>
        <dbReference type="ChEBI" id="CHEBI:18420"/>
    </cofactor>
    <text evidence="9">Binds 1 Mg(2+) ion per subunit.</text>
</comment>
<sequence>MTRLFGTDGVRGLANERLTASLALKLGAAAATVLTKDRESSKRRPTALIGRDPRVSGEMLAAAMAAGMASKGVDVLRVGVIPTPGLAYLTDDYGADIGVMISASHNPMPDNGIKFFSAGGHKLPDEVEDEIERALDTLEEGGPTGTRIGRVIEEAPDAQDRYLAHLKEAMSTSLKGIKVVVDCANGAASEVAPKAYEAADAEVVAIYNEPNAFNINDGSGSTHMDKIQAAVVEYGADLGVAHDGDADRCLAVDAEGNIIDGDQIMAILACGMKAENNLRDNTLVATVMSNLGLTLAMEREGIALKQTAVGDRYVLEELNRGDFSLGGEQSGHIVVPEHATTGDGTLSALLLMEQMAETGKSLKELAQVMQVLPQVLINVPVSEKSKIMSSQEVLAAIDEAEEELGHSGRVLLRPSGTEELFRVMVEAAEEEQARKVAGRLAAVVAAV</sequence>
<dbReference type="InterPro" id="IPR005843">
    <property type="entry name" value="A-D-PHexomutase_C"/>
</dbReference>
<dbReference type="HAMAP" id="MF_01554_B">
    <property type="entry name" value="GlmM_B"/>
    <property type="match status" value="1"/>
</dbReference>
<dbReference type="SUPFAM" id="SSF55957">
    <property type="entry name" value="Phosphoglucomutase, C-terminal domain"/>
    <property type="match status" value="1"/>
</dbReference>
<dbReference type="FunFam" id="3.30.310.50:FF:000001">
    <property type="entry name" value="Phosphoglucosamine mutase"/>
    <property type="match status" value="1"/>
</dbReference>
<feature type="binding site" evidence="9">
    <location>
        <position position="245"/>
    </location>
    <ligand>
        <name>Mg(2+)</name>
        <dbReference type="ChEBI" id="CHEBI:18420"/>
    </ligand>
</feature>
<feature type="binding site" evidence="9">
    <location>
        <position position="243"/>
    </location>
    <ligand>
        <name>Mg(2+)</name>
        <dbReference type="ChEBI" id="CHEBI:18420"/>
    </ligand>
</feature>
<dbReference type="InterPro" id="IPR016066">
    <property type="entry name" value="A-D-PHexomutase_CS"/>
</dbReference>
<dbReference type="InterPro" id="IPR036900">
    <property type="entry name" value="A-D-PHexomutase_C_sf"/>
</dbReference>
<dbReference type="SUPFAM" id="SSF53738">
    <property type="entry name" value="Phosphoglucomutase, first 3 domains"/>
    <property type="match status" value="3"/>
</dbReference>
<dbReference type="Gene3D" id="3.40.120.10">
    <property type="entry name" value="Alpha-D-Glucose-1,6-Bisphosphate, subunit A, domain 3"/>
    <property type="match status" value="3"/>
</dbReference>
<dbReference type="PANTHER" id="PTHR42946">
    <property type="entry name" value="PHOSPHOHEXOSE MUTASE"/>
    <property type="match status" value="1"/>
</dbReference>
<evidence type="ECO:0000256" key="10">
    <source>
        <dbReference type="RuleBase" id="RU004326"/>
    </source>
</evidence>
<dbReference type="GO" id="GO:0000287">
    <property type="term" value="F:magnesium ion binding"/>
    <property type="evidence" value="ECO:0007669"/>
    <property type="project" value="UniProtKB-UniRule"/>
</dbReference>
<dbReference type="Pfam" id="PF02880">
    <property type="entry name" value="PGM_PMM_III"/>
    <property type="match status" value="1"/>
</dbReference>
<feature type="domain" description="Alpha-D-phosphohexomutase C-terminal" evidence="12">
    <location>
        <begin position="376"/>
        <end position="442"/>
    </location>
</feature>
<dbReference type="GO" id="GO:0005829">
    <property type="term" value="C:cytosol"/>
    <property type="evidence" value="ECO:0007669"/>
    <property type="project" value="TreeGrafter"/>
</dbReference>
<keyword evidence="3 9" id="KW-0479">Metal-binding</keyword>
<dbReference type="GO" id="GO:0008966">
    <property type="term" value="F:phosphoglucosamine mutase activity"/>
    <property type="evidence" value="ECO:0007669"/>
    <property type="project" value="UniProtKB-UniRule"/>
</dbReference>
<evidence type="ECO:0000256" key="4">
    <source>
        <dbReference type="ARBA" id="ARBA00022842"/>
    </source>
</evidence>
<comment type="function">
    <text evidence="9 11">Catalyzes the conversion of glucosamine-6-phosphate to glucosamine-1-phosphate.</text>
</comment>
<evidence type="ECO:0000256" key="7">
    <source>
        <dbReference type="ARBA" id="ARBA00066330"/>
    </source>
</evidence>
<dbReference type="GO" id="GO:0006048">
    <property type="term" value="P:UDP-N-acetylglucosamine biosynthetic process"/>
    <property type="evidence" value="ECO:0007669"/>
    <property type="project" value="TreeGrafter"/>
</dbReference>
<name>A0AAW5HTS6_9CORY</name>
<dbReference type="InterPro" id="IPR005845">
    <property type="entry name" value="A-D-PHexomutase_a/b/a-II"/>
</dbReference>
<dbReference type="Pfam" id="PF02878">
    <property type="entry name" value="PGM_PMM_I"/>
    <property type="match status" value="1"/>
</dbReference>
<reference evidence="16 17" key="1">
    <citation type="submission" date="2021-01" db="EMBL/GenBank/DDBJ databases">
        <title>Identification and Characterization of Corynebacterium sp.</title>
        <authorList>
            <person name="Luo Q."/>
            <person name="Qu P."/>
            <person name="Chen Q."/>
        </authorList>
    </citation>
    <scope>NUCLEOTIDE SEQUENCE [LARGE SCALE GENOMIC DNA]</scope>
    <source>
        <strain evidence="16 17">MC-18</strain>
    </source>
</reference>
<dbReference type="InterPro" id="IPR005844">
    <property type="entry name" value="A-D-PHexomutase_a/b/a-I"/>
</dbReference>
<dbReference type="FunFam" id="3.40.120.10:FF:000002">
    <property type="entry name" value="Phosphoglucosamine mutase"/>
    <property type="match status" value="1"/>
</dbReference>
<protein>
    <recommendedName>
        <fullName evidence="8 9">Phosphoglucosamine mutase</fullName>
        <ecNumber evidence="7 9">5.4.2.10</ecNumber>
    </recommendedName>
</protein>
<dbReference type="NCBIfam" id="NF008139">
    <property type="entry name" value="PRK10887.1"/>
    <property type="match status" value="1"/>
</dbReference>
<proteinExistence type="inferred from homology"/>
<dbReference type="AlphaFoldDB" id="A0AAW5HTS6"/>
<dbReference type="InterPro" id="IPR006352">
    <property type="entry name" value="GlmM_bact"/>
</dbReference>
<feature type="domain" description="Alpha-D-phosphohexomutase alpha/beta/alpha" evidence="13">
    <location>
        <begin position="3"/>
        <end position="139"/>
    </location>
</feature>
<evidence type="ECO:0000256" key="3">
    <source>
        <dbReference type="ARBA" id="ARBA00022723"/>
    </source>
</evidence>
<evidence type="ECO:0000256" key="5">
    <source>
        <dbReference type="ARBA" id="ARBA00023235"/>
    </source>
</evidence>
<dbReference type="InterPro" id="IPR016055">
    <property type="entry name" value="A-D-PHexomutase_a/b/a-I/II/III"/>
</dbReference>
<dbReference type="InterPro" id="IPR005846">
    <property type="entry name" value="A-D-PHexomutase_a/b/a-III"/>
</dbReference>
<organism evidence="16 17">
    <name type="scientific">Corynebacterium lipophilum</name>
    <dbReference type="NCBI Taxonomy" id="2804918"/>
    <lineage>
        <taxon>Bacteria</taxon>
        <taxon>Bacillati</taxon>
        <taxon>Actinomycetota</taxon>
        <taxon>Actinomycetes</taxon>
        <taxon>Mycobacteriales</taxon>
        <taxon>Corynebacteriaceae</taxon>
        <taxon>Corynebacterium</taxon>
    </lineage>
</organism>
<dbReference type="CDD" id="cd05802">
    <property type="entry name" value="GlmM"/>
    <property type="match status" value="1"/>
</dbReference>
<comment type="similarity">
    <text evidence="1 9 10">Belongs to the phosphohexose mutase family.</text>
</comment>
<dbReference type="PANTHER" id="PTHR42946:SF1">
    <property type="entry name" value="PHOSPHOGLUCOMUTASE (ALPHA-D-GLUCOSE-1,6-BISPHOSPHATE-DEPENDENT)"/>
    <property type="match status" value="1"/>
</dbReference>
<dbReference type="RefSeq" id="WP_071572764.1">
    <property type="nucleotide sequence ID" value="NZ_JAEUWV010000002.1"/>
</dbReference>
<evidence type="ECO:0000256" key="2">
    <source>
        <dbReference type="ARBA" id="ARBA00022553"/>
    </source>
</evidence>
<keyword evidence="4 9" id="KW-0460">Magnesium</keyword>
<dbReference type="GO" id="GO:0009252">
    <property type="term" value="P:peptidoglycan biosynthetic process"/>
    <property type="evidence" value="ECO:0007669"/>
    <property type="project" value="TreeGrafter"/>
</dbReference>
<dbReference type="GO" id="GO:0005975">
    <property type="term" value="P:carbohydrate metabolic process"/>
    <property type="evidence" value="ECO:0007669"/>
    <property type="project" value="InterPro"/>
</dbReference>
<dbReference type="Pfam" id="PF02879">
    <property type="entry name" value="PGM_PMM_II"/>
    <property type="match status" value="1"/>
</dbReference>
<evidence type="ECO:0000256" key="8">
    <source>
        <dbReference type="ARBA" id="ARBA00068193"/>
    </source>
</evidence>
<dbReference type="PRINTS" id="PR00509">
    <property type="entry name" value="PGMPMM"/>
</dbReference>
<dbReference type="EC" id="5.4.2.10" evidence="7 9"/>
<dbReference type="InterPro" id="IPR005841">
    <property type="entry name" value="Alpha-D-phosphohexomutase_SF"/>
</dbReference>
<dbReference type="InterPro" id="IPR050060">
    <property type="entry name" value="Phosphoglucosamine_mutase"/>
</dbReference>
<feature type="binding site" evidence="9">
    <location>
        <position position="247"/>
    </location>
    <ligand>
        <name>Mg(2+)</name>
        <dbReference type="ChEBI" id="CHEBI:18420"/>
    </ligand>
</feature>
<keyword evidence="2 9" id="KW-0597">Phosphoprotein</keyword>
<dbReference type="NCBIfam" id="TIGR01455">
    <property type="entry name" value="glmM"/>
    <property type="match status" value="1"/>
</dbReference>
<keyword evidence="17" id="KW-1185">Reference proteome</keyword>
<dbReference type="Pfam" id="PF00408">
    <property type="entry name" value="PGM_PMM_IV"/>
    <property type="match status" value="1"/>
</dbReference>
<comment type="caution">
    <text evidence="16">The sequence shown here is derived from an EMBL/GenBank/DDBJ whole genome shotgun (WGS) entry which is preliminary data.</text>
</comment>
<evidence type="ECO:0000259" key="12">
    <source>
        <dbReference type="Pfam" id="PF00408"/>
    </source>
</evidence>
<feature type="binding site" description="via phosphate group" evidence="9">
    <location>
        <position position="104"/>
    </location>
    <ligand>
        <name>Mg(2+)</name>
        <dbReference type="ChEBI" id="CHEBI:18420"/>
    </ligand>
</feature>
<dbReference type="Proteomes" id="UP001205920">
    <property type="component" value="Unassembled WGS sequence"/>
</dbReference>
<feature type="active site" description="Phosphoserine intermediate" evidence="9">
    <location>
        <position position="104"/>
    </location>
</feature>
<evidence type="ECO:0000256" key="11">
    <source>
        <dbReference type="RuleBase" id="RU004327"/>
    </source>
</evidence>
<comment type="catalytic activity">
    <reaction evidence="6 9 11">
        <text>alpha-D-glucosamine 1-phosphate = D-glucosamine 6-phosphate</text>
        <dbReference type="Rhea" id="RHEA:23424"/>
        <dbReference type="ChEBI" id="CHEBI:58516"/>
        <dbReference type="ChEBI" id="CHEBI:58725"/>
        <dbReference type="EC" id="5.4.2.10"/>
    </reaction>
</comment>
<evidence type="ECO:0000256" key="9">
    <source>
        <dbReference type="HAMAP-Rule" id="MF_01554"/>
    </source>
</evidence>
<dbReference type="PROSITE" id="PS00710">
    <property type="entry name" value="PGM_PMM"/>
    <property type="match status" value="1"/>
</dbReference>
<evidence type="ECO:0000256" key="1">
    <source>
        <dbReference type="ARBA" id="ARBA00010231"/>
    </source>
</evidence>
<comment type="PTM">
    <text evidence="9">Activated by phosphorylation.</text>
</comment>
<evidence type="ECO:0000259" key="13">
    <source>
        <dbReference type="Pfam" id="PF02878"/>
    </source>
</evidence>